<evidence type="ECO:0000256" key="5">
    <source>
        <dbReference type="ARBA" id="ARBA00022692"/>
    </source>
</evidence>
<dbReference type="GO" id="GO:0005886">
    <property type="term" value="C:plasma membrane"/>
    <property type="evidence" value="ECO:0007669"/>
    <property type="project" value="UniProtKB-SubCell"/>
</dbReference>
<keyword evidence="3" id="KW-0813">Transport</keyword>
<evidence type="ECO:0000256" key="1">
    <source>
        <dbReference type="ARBA" id="ARBA00004651"/>
    </source>
</evidence>
<comment type="subcellular location">
    <subcellularLocation>
        <location evidence="1 8">Cell membrane</location>
        <topology evidence="1 8">Multi-pass membrane protein</topology>
    </subcellularLocation>
</comment>
<accession>A0A1S1RP14</accession>
<evidence type="ECO:0000313" key="9">
    <source>
        <dbReference type="EMBL" id="OHV46534.1"/>
    </source>
</evidence>
<dbReference type="RefSeq" id="WP_071082062.1">
    <property type="nucleotide sequence ID" value="NZ_MBLM01000002.1"/>
</dbReference>
<organism evidence="9 10">
    <name type="scientific">Parafrankia colletiae</name>
    <dbReference type="NCBI Taxonomy" id="573497"/>
    <lineage>
        <taxon>Bacteria</taxon>
        <taxon>Bacillati</taxon>
        <taxon>Actinomycetota</taxon>
        <taxon>Actinomycetes</taxon>
        <taxon>Frankiales</taxon>
        <taxon>Frankiaceae</taxon>
        <taxon>Parafrankia</taxon>
    </lineage>
</organism>
<comment type="similarity">
    <text evidence="2 8">Belongs to the 4-toluene sulfonate uptake permease (TSUP) (TC 2.A.102) family.</text>
</comment>
<reference evidence="10" key="1">
    <citation type="submission" date="2016-07" db="EMBL/GenBank/DDBJ databases">
        <title>Sequence Frankia sp. strain CcI1.17.</title>
        <authorList>
            <person name="Ghodhbane-Gtari F."/>
            <person name="Swanson E."/>
            <person name="Gueddou A."/>
            <person name="Morris K."/>
            <person name="Hezbri K."/>
            <person name="Ktari A."/>
            <person name="Nouioui I."/>
            <person name="Abebe-Akele F."/>
            <person name="Simpson S."/>
            <person name="Thomas K."/>
            <person name="Gtari M."/>
            <person name="Tisa L.S."/>
            <person name="Hurst S."/>
        </authorList>
    </citation>
    <scope>NUCLEOTIDE SEQUENCE [LARGE SCALE GENOMIC DNA]</scope>
    <source>
        <strain evidence="10">Cc1.17</strain>
    </source>
</reference>
<evidence type="ECO:0000256" key="8">
    <source>
        <dbReference type="RuleBase" id="RU363041"/>
    </source>
</evidence>
<dbReference type="PANTHER" id="PTHR30269">
    <property type="entry name" value="TRANSMEMBRANE PROTEIN YFCA"/>
    <property type="match status" value="1"/>
</dbReference>
<feature type="transmembrane region" description="Helical" evidence="8">
    <location>
        <begin position="129"/>
        <end position="158"/>
    </location>
</feature>
<evidence type="ECO:0000313" key="10">
    <source>
        <dbReference type="Proteomes" id="UP000179627"/>
    </source>
</evidence>
<evidence type="ECO:0000256" key="4">
    <source>
        <dbReference type="ARBA" id="ARBA00022475"/>
    </source>
</evidence>
<keyword evidence="4 8" id="KW-1003">Cell membrane</keyword>
<dbReference type="EMBL" id="MBLM01000002">
    <property type="protein sequence ID" value="OHV46534.1"/>
    <property type="molecule type" value="Genomic_DNA"/>
</dbReference>
<sequence length="242" mass="23770">MVGAGVLAGIISTVAGLASLVSYPALLAVGLEPRTANMTNSAALLFVAVGAAVGSRPELVGQSGRVARFGAATLVGGAVGAVLLLTTPGRTFELVVPWLIVAAAALLLLSPRIVPASGGAASSPSPLPLAAVFAVAIYTGYFGAGAGVALLAVMAVMIPEPLARVNAVKNVASGFSNAVAAALFTLMGSVAWDAAAPLAAGLLVGGTLGPRIVRVLPARLMRWIIAAAAVGLAASLALDAYR</sequence>
<dbReference type="Proteomes" id="UP000179627">
    <property type="component" value="Unassembled WGS sequence"/>
</dbReference>
<gene>
    <name evidence="9" type="ORF">CC117_01850</name>
</gene>
<feature type="transmembrane region" description="Helical" evidence="8">
    <location>
        <begin position="170"/>
        <end position="188"/>
    </location>
</feature>
<evidence type="ECO:0000256" key="3">
    <source>
        <dbReference type="ARBA" id="ARBA00022448"/>
    </source>
</evidence>
<evidence type="ECO:0000256" key="2">
    <source>
        <dbReference type="ARBA" id="ARBA00009142"/>
    </source>
</evidence>
<name>A0A1S1RP14_9ACTN</name>
<keyword evidence="7 8" id="KW-0472">Membrane</keyword>
<keyword evidence="10" id="KW-1185">Reference proteome</keyword>
<keyword evidence="5 8" id="KW-0812">Transmembrane</keyword>
<dbReference type="Pfam" id="PF01925">
    <property type="entry name" value="TauE"/>
    <property type="match status" value="1"/>
</dbReference>
<dbReference type="InterPro" id="IPR002781">
    <property type="entry name" value="TM_pro_TauE-like"/>
</dbReference>
<comment type="caution">
    <text evidence="9">The sequence shown here is derived from an EMBL/GenBank/DDBJ whole genome shotgun (WGS) entry which is preliminary data.</text>
</comment>
<feature type="transmembrane region" description="Helical" evidence="8">
    <location>
        <begin position="220"/>
        <end position="238"/>
    </location>
</feature>
<evidence type="ECO:0000256" key="6">
    <source>
        <dbReference type="ARBA" id="ARBA00022989"/>
    </source>
</evidence>
<dbReference type="PANTHER" id="PTHR30269:SF0">
    <property type="entry name" value="MEMBRANE TRANSPORTER PROTEIN YFCA-RELATED"/>
    <property type="match status" value="1"/>
</dbReference>
<proteinExistence type="inferred from homology"/>
<dbReference type="InterPro" id="IPR052017">
    <property type="entry name" value="TSUP"/>
</dbReference>
<dbReference type="OrthoDB" id="3782574at2"/>
<feature type="transmembrane region" description="Helical" evidence="8">
    <location>
        <begin position="92"/>
        <end position="109"/>
    </location>
</feature>
<feature type="transmembrane region" description="Helical" evidence="8">
    <location>
        <begin position="6"/>
        <end position="29"/>
    </location>
</feature>
<dbReference type="AlphaFoldDB" id="A0A1S1RP14"/>
<evidence type="ECO:0000256" key="7">
    <source>
        <dbReference type="ARBA" id="ARBA00023136"/>
    </source>
</evidence>
<feature type="transmembrane region" description="Helical" evidence="8">
    <location>
        <begin position="66"/>
        <end position="85"/>
    </location>
</feature>
<protein>
    <recommendedName>
        <fullName evidence="8">Probable membrane transporter protein</fullName>
    </recommendedName>
</protein>
<keyword evidence="6 8" id="KW-1133">Transmembrane helix</keyword>